<reference evidence="1 2" key="1">
    <citation type="submission" date="2020-05" db="EMBL/GenBank/DDBJ databases">
        <title>Identification and distribution of gene clusters putatively required for synthesis of sphingolipid metabolism inhibitors in phylogenetically diverse species of the filamentous fungus Fusarium.</title>
        <authorList>
            <person name="Kim H.-S."/>
            <person name="Busman M."/>
            <person name="Brown D.W."/>
            <person name="Divon H."/>
            <person name="Uhlig S."/>
            <person name="Proctor R.H."/>
        </authorList>
    </citation>
    <scope>NUCLEOTIDE SEQUENCE [LARGE SCALE GENOMIC DNA]</scope>
    <source>
        <strain evidence="1 2">NRRL 53147</strain>
    </source>
</reference>
<protein>
    <submittedName>
        <fullName evidence="1">Uncharacterized protein</fullName>
    </submittedName>
</protein>
<name>A0A8H5MRC3_9HYPO</name>
<comment type="caution">
    <text evidence="1">The sequence shown here is derived from an EMBL/GenBank/DDBJ whole genome shotgun (WGS) entry which is preliminary data.</text>
</comment>
<accession>A0A8H5MRC3</accession>
<sequence length="145" mass="15941">MASESCGADKYVDVVALTFGRGPNVADSTRRRQAAVILEISQSCRAGFKGQQSGLLMRQTSIVCVSSRESGCVYGSPVDGGFTPVTAAGNLDYAILVQESTADLLDNFTEWAYQLIPDWKYRDGDWGRNSFESKLRKEFLIEGRI</sequence>
<evidence type="ECO:0000313" key="1">
    <source>
        <dbReference type="EMBL" id="KAF5537968.1"/>
    </source>
</evidence>
<organism evidence="1 2">
    <name type="scientific">Fusarium mexicanum</name>
    <dbReference type="NCBI Taxonomy" id="751941"/>
    <lineage>
        <taxon>Eukaryota</taxon>
        <taxon>Fungi</taxon>
        <taxon>Dikarya</taxon>
        <taxon>Ascomycota</taxon>
        <taxon>Pezizomycotina</taxon>
        <taxon>Sordariomycetes</taxon>
        <taxon>Hypocreomycetidae</taxon>
        <taxon>Hypocreales</taxon>
        <taxon>Nectriaceae</taxon>
        <taxon>Fusarium</taxon>
        <taxon>Fusarium fujikuroi species complex</taxon>
    </lineage>
</organism>
<gene>
    <name evidence="1" type="ORF">FMEXI_9621</name>
</gene>
<dbReference type="Proteomes" id="UP000522262">
    <property type="component" value="Unassembled WGS sequence"/>
</dbReference>
<dbReference type="EMBL" id="JAAOAM010000226">
    <property type="protein sequence ID" value="KAF5537968.1"/>
    <property type="molecule type" value="Genomic_DNA"/>
</dbReference>
<dbReference type="AlphaFoldDB" id="A0A8H5MRC3"/>
<keyword evidence="2" id="KW-1185">Reference proteome</keyword>
<evidence type="ECO:0000313" key="2">
    <source>
        <dbReference type="Proteomes" id="UP000522262"/>
    </source>
</evidence>
<proteinExistence type="predicted"/>